<dbReference type="OrthoDB" id="10772at2157"/>
<comment type="pathway">
    <text evidence="8">Purine metabolism; GMP biosynthesis; GMP from XMP (L-Gln route): step 1/1.</text>
</comment>
<evidence type="ECO:0000313" key="11">
    <source>
        <dbReference type="Proteomes" id="UP000003706"/>
    </source>
</evidence>
<dbReference type="RefSeq" id="WP_007044840.1">
    <property type="nucleotide sequence ID" value="NZ_AGJL01000037.1"/>
</dbReference>
<evidence type="ECO:0000256" key="1">
    <source>
        <dbReference type="ARBA" id="ARBA00002332"/>
    </source>
</evidence>
<evidence type="ECO:0000259" key="9">
    <source>
        <dbReference type="Pfam" id="PF00117"/>
    </source>
</evidence>
<dbReference type="CDD" id="cd01742">
    <property type="entry name" value="GATase1_GMP_Synthase"/>
    <property type="match status" value="1"/>
</dbReference>
<dbReference type="Pfam" id="PF00117">
    <property type="entry name" value="GATase"/>
    <property type="match status" value="1"/>
</dbReference>
<dbReference type="PANTHER" id="PTHR11922:SF2">
    <property type="entry name" value="GMP SYNTHASE [GLUTAMINE-HYDROLYZING]"/>
    <property type="match status" value="1"/>
</dbReference>
<evidence type="ECO:0000256" key="2">
    <source>
        <dbReference type="ARBA" id="ARBA00022598"/>
    </source>
</evidence>
<evidence type="ECO:0000256" key="6">
    <source>
        <dbReference type="ARBA" id="ARBA00022840"/>
    </source>
</evidence>
<reference evidence="10 11" key="1">
    <citation type="submission" date="2011-09" db="EMBL/GenBank/DDBJ databases">
        <title>The draft genome of Methanotorris formicicus Mc-S-70.</title>
        <authorList>
            <consortium name="US DOE Joint Genome Institute (JGI-PGF)"/>
            <person name="Lucas S."/>
            <person name="Han J."/>
            <person name="Lapidus A."/>
            <person name="Cheng J.-F."/>
            <person name="Goodwin L."/>
            <person name="Pitluck S."/>
            <person name="Peters L."/>
            <person name="Land M.L."/>
            <person name="Hauser L."/>
            <person name="Sieprawska-Lupa M."/>
            <person name="Takai K."/>
            <person name="Miyazaki J."/>
            <person name="Whitman W."/>
            <person name="Woyke T.J."/>
        </authorList>
    </citation>
    <scope>NUCLEOTIDE SEQUENCE [LARGE SCALE GENOMIC DNA]</scope>
    <source>
        <strain evidence="10 11">Mc-S-70</strain>
    </source>
</reference>
<dbReference type="GO" id="GO:0003921">
    <property type="term" value="F:GMP synthase activity"/>
    <property type="evidence" value="ECO:0007669"/>
    <property type="project" value="TreeGrafter"/>
</dbReference>
<dbReference type="GO" id="GO:0005524">
    <property type="term" value="F:ATP binding"/>
    <property type="evidence" value="ECO:0007669"/>
    <property type="project" value="UniProtKB-KW"/>
</dbReference>
<keyword evidence="6 8" id="KW-0067">ATP-binding</keyword>
<keyword evidence="3 8" id="KW-0547">Nucleotide-binding</keyword>
<dbReference type="EMBL" id="AGJL01000037">
    <property type="protein sequence ID" value="EHP85257.1"/>
    <property type="molecule type" value="Genomic_DNA"/>
</dbReference>
<dbReference type="NCBIfam" id="TIGR00888">
    <property type="entry name" value="guaA_Nterm"/>
    <property type="match status" value="1"/>
</dbReference>
<feature type="domain" description="Glutamine amidotransferase" evidence="9">
    <location>
        <begin position="3"/>
        <end position="180"/>
    </location>
</feature>
<evidence type="ECO:0000256" key="5">
    <source>
        <dbReference type="ARBA" id="ARBA00022755"/>
    </source>
</evidence>
<dbReference type="PROSITE" id="PS51273">
    <property type="entry name" value="GATASE_TYPE_1"/>
    <property type="match status" value="1"/>
</dbReference>
<proteinExistence type="inferred from homology"/>
<gene>
    <name evidence="8" type="primary">guaAA</name>
    <name evidence="10" type="ORF">MetfoDRAFT_1411</name>
</gene>
<dbReference type="AlphaFoldDB" id="H1L037"/>
<dbReference type="FunFam" id="3.40.50.880:FF:000047">
    <property type="entry name" value="GMP synthase [glutamine-hydrolyzing] subunit A"/>
    <property type="match status" value="1"/>
</dbReference>
<keyword evidence="7 8" id="KW-0315">Glutamine amidotransferase</keyword>
<dbReference type="InterPro" id="IPR029062">
    <property type="entry name" value="Class_I_gatase-like"/>
</dbReference>
<dbReference type="SUPFAM" id="SSF52317">
    <property type="entry name" value="Class I glutamine amidotransferase-like"/>
    <property type="match status" value="1"/>
</dbReference>
<keyword evidence="11" id="KW-1185">Reference proteome</keyword>
<evidence type="ECO:0000256" key="4">
    <source>
        <dbReference type="ARBA" id="ARBA00022749"/>
    </source>
</evidence>
<dbReference type="Gene3D" id="3.40.50.880">
    <property type="match status" value="1"/>
</dbReference>
<sequence length="189" mass="21284">MIVILNNGGQYVHRIYRSLKYIGVPSKIIPNTTPLEEIEKNEEIKGIILSGGPDIEKGKNCIDIALNAKLPVLGICLGHQLIAKAYGGEVGRAEAEEYASTKVYVIEENDLFKNVPKEFNAWASHKDEVKKVPEDFEVLVYSDICEVEAMKHKKKPIYGVQFHPEVAHTEYGSEILKNFCRVCGFKFDE</sequence>
<name>H1L037_9EURY</name>
<dbReference type="GO" id="GO:0005829">
    <property type="term" value="C:cytosol"/>
    <property type="evidence" value="ECO:0007669"/>
    <property type="project" value="TreeGrafter"/>
</dbReference>
<protein>
    <recommendedName>
        <fullName evidence="8">GMP synthase [glutamine-hydrolyzing] subunit A</fullName>
        <ecNumber evidence="8">6.3.5.2</ecNumber>
    </recommendedName>
    <alternativeName>
        <fullName evidence="8">Glutamine amidotransferase</fullName>
    </alternativeName>
</protein>
<evidence type="ECO:0000256" key="7">
    <source>
        <dbReference type="ARBA" id="ARBA00022962"/>
    </source>
</evidence>
<dbReference type="STRING" id="647171.MetfoDRAFT_1411"/>
<feature type="active site" evidence="8">
    <location>
        <position position="163"/>
    </location>
</feature>
<evidence type="ECO:0000256" key="3">
    <source>
        <dbReference type="ARBA" id="ARBA00022741"/>
    </source>
</evidence>
<dbReference type="PATRIC" id="fig|647171.4.peg.1377"/>
<evidence type="ECO:0000313" key="10">
    <source>
        <dbReference type="EMBL" id="EHP85257.1"/>
    </source>
</evidence>
<comment type="caution">
    <text evidence="10">The sequence shown here is derived from an EMBL/GenBank/DDBJ whole genome shotgun (WGS) entry which is preliminary data.</text>
</comment>
<dbReference type="Proteomes" id="UP000003706">
    <property type="component" value="Unassembled WGS sequence"/>
</dbReference>
<comment type="function">
    <text evidence="1 8">Catalyzes the synthesis of GMP from XMP.</text>
</comment>
<keyword evidence="2 8" id="KW-0436">Ligase</keyword>
<dbReference type="InterPro" id="IPR023686">
    <property type="entry name" value="GMP_synthase_A"/>
</dbReference>
<dbReference type="NCBIfam" id="NF001975">
    <property type="entry name" value="PRK00758.1"/>
    <property type="match status" value="1"/>
</dbReference>
<dbReference type="PRINTS" id="PR00097">
    <property type="entry name" value="ANTSNTHASEII"/>
</dbReference>
<accession>H1L037</accession>
<feature type="active site" evidence="8">
    <location>
        <position position="165"/>
    </location>
</feature>
<evidence type="ECO:0000256" key="8">
    <source>
        <dbReference type="HAMAP-Rule" id="MF_01510"/>
    </source>
</evidence>
<dbReference type="EC" id="6.3.5.2" evidence="8"/>
<dbReference type="InterPro" id="IPR004739">
    <property type="entry name" value="GMP_synth_GATase"/>
</dbReference>
<comment type="catalytic activity">
    <reaction evidence="8">
        <text>XMP + L-glutamine + ATP + H2O = GMP + L-glutamate + AMP + diphosphate + 2 H(+)</text>
        <dbReference type="Rhea" id="RHEA:11680"/>
        <dbReference type="ChEBI" id="CHEBI:15377"/>
        <dbReference type="ChEBI" id="CHEBI:15378"/>
        <dbReference type="ChEBI" id="CHEBI:29985"/>
        <dbReference type="ChEBI" id="CHEBI:30616"/>
        <dbReference type="ChEBI" id="CHEBI:33019"/>
        <dbReference type="ChEBI" id="CHEBI:57464"/>
        <dbReference type="ChEBI" id="CHEBI:58115"/>
        <dbReference type="ChEBI" id="CHEBI:58359"/>
        <dbReference type="ChEBI" id="CHEBI:456215"/>
        <dbReference type="EC" id="6.3.5.2"/>
    </reaction>
</comment>
<dbReference type="PANTHER" id="PTHR11922">
    <property type="entry name" value="GMP SYNTHASE-RELATED"/>
    <property type="match status" value="1"/>
</dbReference>
<organism evidence="10 11">
    <name type="scientific">Methanotorris formicicus Mc-S-70</name>
    <dbReference type="NCBI Taxonomy" id="647171"/>
    <lineage>
        <taxon>Archaea</taxon>
        <taxon>Methanobacteriati</taxon>
        <taxon>Methanobacteriota</taxon>
        <taxon>Methanomada group</taxon>
        <taxon>Methanococci</taxon>
        <taxon>Methanococcales</taxon>
        <taxon>Methanocaldococcaceae</taxon>
        <taxon>Methanotorris</taxon>
    </lineage>
</organism>
<comment type="subunit">
    <text evidence="8">Heterodimer composed of a glutamine amidotransferase subunit (A) and a GMP-binding subunit (B).</text>
</comment>
<keyword evidence="5 8" id="KW-0658">Purine biosynthesis</keyword>
<dbReference type="UniPathway" id="UPA00189">
    <property type="reaction ID" value="UER00296"/>
</dbReference>
<dbReference type="HAMAP" id="MF_01510">
    <property type="entry name" value="GMP_synthase_A"/>
    <property type="match status" value="1"/>
</dbReference>
<dbReference type="PRINTS" id="PR00096">
    <property type="entry name" value="GATASE"/>
</dbReference>
<feature type="active site" description="Nucleophile" evidence="8">
    <location>
        <position position="76"/>
    </location>
</feature>
<keyword evidence="4 8" id="KW-0332">GMP biosynthesis</keyword>
<dbReference type="InterPro" id="IPR017926">
    <property type="entry name" value="GATASE"/>
</dbReference>